<sequence>MRGLSVFVVLAIMLTSFSGLAFATVPDRGTAATATSRTISDFDFSGINAKNFSISDGAHAAEIALTGDLTDMDGLVGFINQALTDAHAALTASNSGSTFKLTSSIIGKNSYLAVSGNDAAAFFAVVESRGMATDAESVADTKASLTPFFGEDESMGRVLTSMTLPTEDMFTGTGITWSSGTPDIIEINGNQGFVKSQPLHDTIVILTASITKGSVTETQDYELNVIGSAPPAMTDTDAVANTSASLSPFYAADESSGYVTQSLRLPTADAINGTDISWSSENPTIIQTDCAPVFAAVCTAMPNMIEVAVRRPAVTAEVTLTAHINRNGESADVTFPITVIGTDSEVVLFAKAGLNPGYANGDSPSSVTQPLVLPSTLNGNTVTVSWSSANAAVLGADGTVHRPSFTAGSAEVELTATLKLHDAVETKTFSITVSAMPETDEEAVTYDHDHLSVGYQTGDSASKVTGNLTLAALGAHGSAIAWSSDKPAVISNDGKEHRITGRDETVTLTAEITKGDETSSASFIVKVRGMAYETVADPGETVTPPAPAVDLTSATKALIGAFDSKVIVAPVRASTTDTGDTVTTINEADLLKQAGDTGVQAVVVPVAESNGKSIVSLTAGLLTELLKQDAKAKVVFQVHGVTYELPAALANTAALEQALGLSGEAVKDAELRITIELVPASAVQQQITAANGTPATAVASFSIDVVTADRTYALNDFQGIYVNRSFELQPAADKTTAVGVVLHSDGSVTPVPTDFTVVGDTTVAVLKTDHNSVYTVISHASKLSDIDGSWAKDKIGALANKLIINGYENGMFKPNANVTRAEFAQMIAKGLGLNAGTGTPEFTDVHASAWYAGVLDAMVSRGFITGYADGSFKANQSITRQEEAVILGRVLAYLHQAPESNASSLEQFHDRDAIAGYAKSAVAALAGMKIMNGDAKGNLNPTAAATRAETAALIYNLLHLTGLINE</sequence>
<accession>A0A6C0P104</accession>
<dbReference type="InterPro" id="IPR046780">
    <property type="entry name" value="aBig_2"/>
</dbReference>
<dbReference type="RefSeq" id="WP_162640865.1">
    <property type="nucleotide sequence ID" value="NZ_CP048286.1"/>
</dbReference>
<dbReference type="InterPro" id="IPR051465">
    <property type="entry name" value="Cell_Envelope_Struct_Comp"/>
</dbReference>
<dbReference type="KEGG" id="prz:GZH47_15420"/>
<protein>
    <submittedName>
        <fullName evidence="3">S-layer homology domain-containing protein</fullName>
    </submittedName>
</protein>
<dbReference type="Pfam" id="PF00395">
    <property type="entry name" value="SLH"/>
    <property type="match status" value="3"/>
</dbReference>
<gene>
    <name evidence="3" type="ORF">GZH47_15420</name>
</gene>
<feature type="chain" id="PRO_5025351680" evidence="1">
    <location>
        <begin position="24"/>
        <end position="966"/>
    </location>
</feature>
<feature type="domain" description="SLH" evidence="2">
    <location>
        <begin position="842"/>
        <end position="901"/>
    </location>
</feature>
<dbReference type="AlphaFoldDB" id="A0A6C0P104"/>
<dbReference type="PROSITE" id="PS51272">
    <property type="entry name" value="SLH"/>
    <property type="match status" value="3"/>
</dbReference>
<evidence type="ECO:0000313" key="3">
    <source>
        <dbReference type="EMBL" id="QHW32061.1"/>
    </source>
</evidence>
<name>A0A6C0P104_9BACL</name>
<keyword evidence="1" id="KW-0732">Signal</keyword>
<dbReference type="InterPro" id="IPR001119">
    <property type="entry name" value="SLH_dom"/>
</dbReference>
<organism evidence="3 4">
    <name type="scientific">Paenibacillus rhizovicinus</name>
    <dbReference type="NCBI Taxonomy" id="2704463"/>
    <lineage>
        <taxon>Bacteria</taxon>
        <taxon>Bacillati</taxon>
        <taxon>Bacillota</taxon>
        <taxon>Bacilli</taxon>
        <taxon>Bacillales</taxon>
        <taxon>Paenibacillaceae</taxon>
        <taxon>Paenibacillus</taxon>
    </lineage>
</organism>
<reference evidence="3 4" key="1">
    <citation type="submission" date="2020-02" db="EMBL/GenBank/DDBJ databases">
        <title>Paenibacillus sp. nov., isolated from rhizosphere soil of tomato.</title>
        <authorList>
            <person name="Weon H.-Y."/>
            <person name="Lee S.A."/>
        </authorList>
    </citation>
    <scope>NUCLEOTIDE SEQUENCE [LARGE SCALE GENOMIC DNA]</scope>
    <source>
        <strain evidence="3 4">14171R-81</strain>
    </source>
</reference>
<evidence type="ECO:0000256" key="1">
    <source>
        <dbReference type="SAM" id="SignalP"/>
    </source>
</evidence>
<evidence type="ECO:0000313" key="4">
    <source>
        <dbReference type="Proteomes" id="UP000479114"/>
    </source>
</evidence>
<keyword evidence="4" id="KW-1185">Reference proteome</keyword>
<evidence type="ECO:0000259" key="2">
    <source>
        <dbReference type="PROSITE" id="PS51272"/>
    </source>
</evidence>
<dbReference type="Pfam" id="PF20578">
    <property type="entry name" value="aBig_2"/>
    <property type="match status" value="4"/>
</dbReference>
<feature type="domain" description="SLH" evidence="2">
    <location>
        <begin position="905"/>
        <end position="966"/>
    </location>
</feature>
<dbReference type="Proteomes" id="UP000479114">
    <property type="component" value="Chromosome"/>
</dbReference>
<proteinExistence type="predicted"/>
<dbReference type="EMBL" id="CP048286">
    <property type="protein sequence ID" value="QHW32061.1"/>
    <property type="molecule type" value="Genomic_DNA"/>
</dbReference>
<feature type="domain" description="SLH" evidence="2">
    <location>
        <begin position="778"/>
        <end position="841"/>
    </location>
</feature>
<feature type="signal peptide" evidence="1">
    <location>
        <begin position="1"/>
        <end position="23"/>
    </location>
</feature>
<dbReference type="PANTHER" id="PTHR43308:SF1">
    <property type="entry name" value="OUTER MEMBRANE PROTEIN ALPHA"/>
    <property type="match status" value="1"/>
</dbReference>
<dbReference type="PANTHER" id="PTHR43308">
    <property type="entry name" value="OUTER MEMBRANE PROTEIN ALPHA-RELATED"/>
    <property type="match status" value="1"/>
</dbReference>